<accession>A0A4P7N386</accession>
<evidence type="ECO:0000313" key="3">
    <source>
        <dbReference type="Proteomes" id="UP000294847"/>
    </source>
</evidence>
<proteinExistence type="predicted"/>
<reference evidence="2 3" key="1">
    <citation type="journal article" date="2019" name="Mol. Biol. Evol.">
        <title>Blast fungal genomes show frequent chromosomal changes, gene gains and losses, and effector gene turnover.</title>
        <authorList>
            <person name="Gomez Luciano L.B."/>
            <person name="Jason Tsai I."/>
            <person name="Chuma I."/>
            <person name="Tosa Y."/>
            <person name="Chen Y.H."/>
            <person name="Li J.Y."/>
            <person name="Li M.Y."/>
            <person name="Jade Lu M.Y."/>
            <person name="Nakayashiki H."/>
            <person name="Li W.H."/>
        </authorList>
    </citation>
    <scope>NUCLEOTIDE SEQUENCE [LARGE SCALE GENOMIC DNA]</scope>
    <source>
        <strain evidence="2">MZ5-1-6</strain>
    </source>
</reference>
<feature type="region of interest" description="Disordered" evidence="1">
    <location>
        <begin position="1"/>
        <end position="41"/>
    </location>
</feature>
<dbReference type="EMBL" id="CP034205">
    <property type="protein sequence ID" value="QBZ56879.1"/>
    <property type="molecule type" value="Genomic_DNA"/>
</dbReference>
<sequence>MPLGDALNLQQQDRQRQRRLTRSRVPSIDPVQSRPEPPRHEQQLVQQVLEQHLLHQRGRVVGRLEAADRQVRQVKLWLATGRHHGLEPHAHEDAPAEPVHHVEQPHVARDELSAQRTVHGLRLAHQLLLEHRQLRGQWDLVQAVDRLAGVGALVGGHGGRGRYRGGCLRVQVDQALQRREDVFQEAVLQVPRAKVGEVFGQRPVLLDVVCSRSGRCPGLDTSASTDVAGVVSDSRVDWPLPALVESGGGTAVSSPPSTENHSKPCIGSCWSSPLPNESTCHGSPLFSSPYRGAENSAGTDMSVAAWRRGRDTDAFAVAVPIGLNTQEAFILEQRVHTALPATLGHRSFCEWQRSHASLVLVGPGILFNV</sequence>
<dbReference type="AlphaFoldDB" id="A0A4P7N386"/>
<evidence type="ECO:0000313" key="2">
    <source>
        <dbReference type="EMBL" id="QBZ56879.1"/>
    </source>
</evidence>
<organism evidence="2 3">
    <name type="scientific">Pyricularia oryzae</name>
    <name type="common">Rice blast fungus</name>
    <name type="synonym">Magnaporthe oryzae</name>
    <dbReference type="NCBI Taxonomy" id="318829"/>
    <lineage>
        <taxon>Eukaryota</taxon>
        <taxon>Fungi</taxon>
        <taxon>Dikarya</taxon>
        <taxon>Ascomycota</taxon>
        <taxon>Pezizomycotina</taxon>
        <taxon>Sordariomycetes</taxon>
        <taxon>Sordariomycetidae</taxon>
        <taxon>Magnaporthales</taxon>
        <taxon>Pyriculariaceae</taxon>
        <taxon>Pyricularia</taxon>
    </lineage>
</organism>
<protein>
    <submittedName>
        <fullName evidence="2">Uncharacterized protein</fullName>
    </submittedName>
</protein>
<dbReference type="Proteomes" id="UP000294847">
    <property type="component" value="Chromosome 2"/>
</dbReference>
<gene>
    <name evidence="2" type="ORF">PoMZ_01797</name>
</gene>
<evidence type="ECO:0000256" key="1">
    <source>
        <dbReference type="SAM" id="MobiDB-lite"/>
    </source>
</evidence>
<name>A0A4P7N386_PYROR</name>